<gene>
    <name evidence="1" type="ORF">SHALO_1546</name>
</gene>
<evidence type="ECO:0000313" key="2">
    <source>
        <dbReference type="Proteomes" id="UP000094609"/>
    </source>
</evidence>
<dbReference type="RefSeq" id="WP_025344718.1">
    <property type="nucleotide sequence ID" value="NZ_CP017111.1"/>
</dbReference>
<proteinExistence type="predicted"/>
<sequence>MEKLVVDKINKIISALAEANNLKCVIDKADFNDKTKLGDCKNSIKIFNNLELDGNTAEGNDILGNTLLCNRMWQK</sequence>
<name>A0A1D7TJZ3_9BACT</name>
<dbReference type="Proteomes" id="UP000094609">
    <property type="component" value="Chromosome"/>
</dbReference>
<dbReference type="PATRIC" id="fig|1193502.14.peg.1570"/>
<dbReference type="STRING" id="1193502.SHALO_1546"/>
<protein>
    <submittedName>
        <fullName evidence="1">Uncharacterized protein</fullName>
    </submittedName>
</protein>
<accession>A0A1D7TJZ3</accession>
<dbReference type="KEGG" id="shal:SHALO_1546"/>
<dbReference type="EMBL" id="CP017111">
    <property type="protein sequence ID" value="AOO65321.1"/>
    <property type="molecule type" value="Genomic_DNA"/>
</dbReference>
<keyword evidence="2" id="KW-1185">Reference proteome</keyword>
<reference evidence="2" key="1">
    <citation type="submission" date="2016-08" db="EMBL/GenBank/DDBJ databases">
        <title>Complete genome sequence of the organohalide-respiring Epsilonproteobacterium Sulfurospirillum halorespirans.</title>
        <authorList>
            <person name="Goris T."/>
            <person name="Zimmermann J."/>
            <person name="Schenz B."/>
            <person name="Lemos M."/>
            <person name="Hackermueller J."/>
            <person name="Diekert G."/>
        </authorList>
    </citation>
    <scope>NUCLEOTIDE SEQUENCE [LARGE SCALE GENOMIC DNA]</scope>
    <source>
        <strain>DSM 13726</strain>
        <strain evidence="2">PCE-M2</strain>
    </source>
</reference>
<organism evidence="1 2">
    <name type="scientific">Sulfurospirillum halorespirans DSM 13726</name>
    <dbReference type="NCBI Taxonomy" id="1193502"/>
    <lineage>
        <taxon>Bacteria</taxon>
        <taxon>Pseudomonadati</taxon>
        <taxon>Campylobacterota</taxon>
        <taxon>Epsilonproteobacteria</taxon>
        <taxon>Campylobacterales</taxon>
        <taxon>Sulfurospirillaceae</taxon>
        <taxon>Sulfurospirillum</taxon>
    </lineage>
</organism>
<dbReference type="AlphaFoldDB" id="A0A1D7TJZ3"/>
<evidence type="ECO:0000313" key="1">
    <source>
        <dbReference type="EMBL" id="AOO65321.1"/>
    </source>
</evidence>